<evidence type="ECO:0000256" key="5">
    <source>
        <dbReference type="ARBA" id="ARBA00034078"/>
    </source>
</evidence>
<keyword evidence="4" id="KW-0411">Iron-sulfur</keyword>
<dbReference type="GO" id="GO:0046872">
    <property type="term" value="F:metal ion binding"/>
    <property type="evidence" value="ECO:0007669"/>
    <property type="project" value="UniProtKB-KW"/>
</dbReference>
<keyword evidence="7" id="KW-0223">Dioxygenase</keyword>
<dbReference type="RefSeq" id="WP_148700012.1">
    <property type="nucleotide sequence ID" value="NZ_CP007174.1"/>
</dbReference>
<dbReference type="PANTHER" id="PTHR21496">
    <property type="entry name" value="FERREDOXIN-RELATED"/>
    <property type="match status" value="1"/>
</dbReference>
<dbReference type="Gene3D" id="2.102.10.10">
    <property type="entry name" value="Rieske [2Fe-2S] iron-sulphur domain"/>
    <property type="match status" value="1"/>
</dbReference>
<name>A0A075MQR3_9ARCH</name>
<dbReference type="PROSITE" id="PS51296">
    <property type="entry name" value="RIESKE"/>
    <property type="match status" value="1"/>
</dbReference>
<dbReference type="Proteomes" id="UP000028194">
    <property type="component" value="Chromosome"/>
</dbReference>
<comment type="cofactor">
    <cofactor evidence="5">
        <name>[2Fe-2S] cluster</name>
        <dbReference type="ChEBI" id="CHEBI:190135"/>
    </cofactor>
</comment>
<keyword evidence="8" id="KW-1185">Reference proteome</keyword>
<evidence type="ECO:0000256" key="4">
    <source>
        <dbReference type="ARBA" id="ARBA00023014"/>
    </source>
</evidence>
<evidence type="ECO:0000256" key="3">
    <source>
        <dbReference type="ARBA" id="ARBA00023004"/>
    </source>
</evidence>
<dbReference type="OrthoDB" id="35401at2157"/>
<protein>
    <submittedName>
        <fullName evidence="7">Ferredoxin subunit of nitrite reductase and ring-hydroxylating dioxygenase</fullName>
    </submittedName>
</protein>
<evidence type="ECO:0000256" key="1">
    <source>
        <dbReference type="ARBA" id="ARBA00022714"/>
    </source>
</evidence>
<dbReference type="PANTHER" id="PTHR21496:SF0">
    <property type="entry name" value="RIESKE DOMAIN-CONTAINING PROTEIN"/>
    <property type="match status" value="1"/>
</dbReference>
<dbReference type="STRING" id="1459636.NTE_01129"/>
<organism evidence="7 8">
    <name type="scientific">Candidatus Nitrososphaera evergladensis SR1</name>
    <dbReference type="NCBI Taxonomy" id="1459636"/>
    <lineage>
        <taxon>Archaea</taxon>
        <taxon>Nitrososphaerota</taxon>
        <taxon>Nitrososphaeria</taxon>
        <taxon>Nitrososphaerales</taxon>
        <taxon>Nitrososphaeraceae</taxon>
        <taxon>Nitrososphaera</taxon>
    </lineage>
</organism>
<dbReference type="GeneID" id="41596943"/>
<dbReference type="SUPFAM" id="SSF50022">
    <property type="entry name" value="ISP domain"/>
    <property type="match status" value="1"/>
</dbReference>
<dbReference type="eggNOG" id="arCOG02852">
    <property type="taxonomic scope" value="Archaea"/>
</dbReference>
<reference evidence="7 8" key="1">
    <citation type="journal article" date="2014" name="PLoS ONE">
        <title>Genome Sequence of Candidatus Nitrososphaera evergladensis from Group I.1b Enriched from Everglades Soil Reveals Novel Genomic Features of the Ammonia-Oxidizing Archaea.</title>
        <authorList>
            <person name="Zhalnina K.V."/>
            <person name="Dias R."/>
            <person name="Leonard M.T."/>
            <person name="Dorr de Quadros P."/>
            <person name="Camargo F.A."/>
            <person name="Drew J.C."/>
            <person name="Farmerie W.G."/>
            <person name="Daroub S.H."/>
            <person name="Triplett E.W."/>
        </authorList>
    </citation>
    <scope>NUCLEOTIDE SEQUENCE [LARGE SCALE GENOMIC DNA]</scope>
    <source>
        <strain evidence="7 8">SR1</strain>
    </source>
</reference>
<keyword evidence="7" id="KW-0560">Oxidoreductase</keyword>
<sequence>MAGEARGFQKVANKGDLKEGGLLGVEVEGNKIVLALVEGKVYAMDAVCSHEGGPLEEGELMGHDLKCPWHYALFDVRSGKVSDATVWATDQKSYPVQVDQSTGDILVNLGGGAATTSTA</sequence>
<feature type="domain" description="Rieske" evidence="6">
    <location>
        <begin position="9"/>
        <end position="105"/>
    </location>
</feature>
<evidence type="ECO:0000313" key="8">
    <source>
        <dbReference type="Proteomes" id="UP000028194"/>
    </source>
</evidence>
<keyword evidence="2" id="KW-0479">Metal-binding</keyword>
<evidence type="ECO:0000256" key="2">
    <source>
        <dbReference type="ARBA" id="ARBA00022723"/>
    </source>
</evidence>
<dbReference type="InterPro" id="IPR036922">
    <property type="entry name" value="Rieske_2Fe-2S_sf"/>
</dbReference>
<dbReference type="GO" id="GO:0051213">
    <property type="term" value="F:dioxygenase activity"/>
    <property type="evidence" value="ECO:0007669"/>
    <property type="project" value="UniProtKB-KW"/>
</dbReference>
<evidence type="ECO:0000313" key="7">
    <source>
        <dbReference type="EMBL" id="AIF83202.1"/>
    </source>
</evidence>
<accession>A0A075MQR3</accession>
<dbReference type="InterPro" id="IPR017941">
    <property type="entry name" value="Rieske_2Fe-2S"/>
</dbReference>
<dbReference type="GO" id="GO:0051537">
    <property type="term" value="F:2 iron, 2 sulfur cluster binding"/>
    <property type="evidence" value="ECO:0007669"/>
    <property type="project" value="UniProtKB-KW"/>
</dbReference>
<proteinExistence type="predicted"/>
<dbReference type="HOGENOM" id="CLU_055690_5_0_2"/>
<keyword evidence="1" id="KW-0001">2Fe-2S</keyword>
<dbReference type="KEGG" id="nev:NTE_01129"/>
<dbReference type="AlphaFoldDB" id="A0A075MQR3"/>
<evidence type="ECO:0000259" key="6">
    <source>
        <dbReference type="PROSITE" id="PS51296"/>
    </source>
</evidence>
<dbReference type="Pfam" id="PF00355">
    <property type="entry name" value="Rieske"/>
    <property type="match status" value="1"/>
</dbReference>
<dbReference type="EMBL" id="CP007174">
    <property type="protein sequence ID" value="AIF83202.1"/>
    <property type="molecule type" value="Genomic_DNA"/>
</dbReference>
<keyword evidence="3" id="KW-0408">Iron</keyword>
<gene>
    <name evidence="7" type="ORF">NTE_01129</name>
</gene>